<protein>
    <submittedName>
        <fullName evidence="1">Uncharacterized protein</fullName>
    </submittedName>
</protein>
<dbReference type="InterPro" id="IPR036047">
    <property type="entry name" value="F-box-like_dom_sf"/>
</dbReference>
<dbReference type="Gene3D" id="1.20.1280.50">
    <property type="match status" value="1"/>
</dbReference>
<proteinExistence type="predicted"/>
<dbReference type="EMBL" id="CAJNOG010000003">
    <property type="protein sequence ID" value="CAF0725604.1"/>
    <property type="molecule type" value="Genomic_DNA"/>
</dbReference>
<name>A0A813MJB8_9BILA</name>
<organism evidence="1 2">
    <name type="scientific">Adineta steineri</name>
    <dbReference type="NCBI Taxonomy" id="433720"/>
    <lineage>
        <taxon>Eukaryota</taxon>
        <taxon>Metazoa</taxon>
        <taxon>Spiralia</taxon>
        <taxon>Gnathifera</taxon>
        <taxon>Rotifera</taxon>
        <taxon>Eurotatoria</taxon>
        <taxon>Bdelloidea</taxon>
        <taxon>Adinetida</taxon>
        <taxon>Adinetidae</taxon>
        <taxon>Adineta</taxon>
    </lineage>
</organism>
<comment type="caution">
    <text evidence="1">The sequence shown here is derived from an EMBL/GenBank/DDBJ whole genome shotgun (WGS) entry which is preliminary data.</text>
</comment>
<dbReference type="AlphaFoldDB" id="A0A813MJB8"/>
<gene>
    <name evidence="1" type="ORF">JYZ213_LOCUS745</name>
</gene>
<accession>A0A813MJB8</accession>
<sequence length="141" mass="16751">MTSSTFLSKNYLECLTPNEPPVILSIIKYNGRNLLTIPLPSTPAYLMKNLINEFFSKQEIIDLKHGQINERTEKTKARCSRVNKLWYYLCSHPELWHQLAKHKKWSFSSHLLDQQQIEFHTNEQKQAQVLTKFHKNTKYFI</sequence>
<reference evidence="1" key="1">
    <citation type="submission" date="2021-02" db="EMBL/GenBank/DDBJ databases">
        <authorList>
            <person name="Nowell W R."/>
        </authorList>
    </citation>
    <scope>NUCLEOTIDE SEQUENCE</scope>
</reference>
<dbReference type="Proteomes" id="UP000663845">
    <property type="component" value="Unassembled WGS sequence"/>
</dbReference>
<dbReference type="SUPFAM" id="SSF81383">
    <property type="entry name" value="F-box domain"/>
    <property type="match status" value="1"/>
</dbReference>
<evidence type="ECO:0000313" key="2">
    <source>
        <dbReference type="Proteomes" id="UP000663845"/>
    </source>
</evidence>
<evidence type="ECO:0000313" key="1">
    <source>
        <dbReference type="EMBL" id="CAF0725604.1"/>
    </source>
</evidence>